<dbReference type="InterPro" id="IPR004252">
    <property type="entry name" value="Probable_transposase_24"/>
</dbReference>
<feature type="compositionally biased region" description="Basic residues" evidence="1">
    <location>
        <begin position="1"/>
        <end position="10"/>
    </location>
</feature>
<dbReference type="Proteomes" id="UP000813463">
    <property type="component" value="Chromosome 3"/>
</dbReference>
<reference evidence="3" key="2">
    <citation type="submission" date="2025-08" db="UniProtKB">
        <authorList>
            <consortium name="RefSeq"/>
        </authorList>
    </citation>
    <scope>IDENTIFICATION</scope>
    <source>
        <tissue evidence="3">Leaf</tissue>
    </source>
</reference>
<proteinExistence type="predicted"/>
<feature type="compositionally biased region" description="Low complexity" evidence="1">
    <location>
        <begin position="42"/>
        <end position="53"/>
    </location>
</feature>
<dbReference type="KEGG" id="soe:110805917"/>
<evidence type="ECO:0008006" key="4">
    <source>
        <dbReference type="Google" id="ProtNLM"/>
    </source>
</evidence>
<accession>A0A9R0JIK3</accession>
<feature type="compositionally biased region" description="Polar residues" evidence="1">
    <location>
        <begin position="403"/>
        <end position="421"/>
    </location>
</feature>
<evidence type="ECO:0000256" key="1">
    <source>
        <dbReference type="SAM" id="MobiDB-lite"/>
    </source>
</evidence>
<organism evidence="2 3">
    <name type="scientific">Spinacia oleracea</name>
    <name type="common">Spinach</name>
    <dbReference type="NCBI Taxonomy" id="3562"/>
    <lineage>
        <taxon>Eukaryota</taxon>
        <taxon>Viridiplantae</taxon>
        <taxon>Streptophyta</taxon>
        <taxon>Embryophyta</taxon>
        <taxon>Tracheophyta</taxon>
        <taxon>Spermatophyta</taxon>
        <taxon>Magnoliopsida</taxon>
        <taxon>eudicotyledons</taxon>
        <taxon>Gunneridae</taxon>
        <taxon>Pentapetalae</taxon>
        <taxon>Caryophyllales</taxon>
        <taxon>Chenopodiaceae</taxon>
        <taxon>Chenopodioideae</taxon>
        <taxon>Anserineae</taxon>
        <taxon>Spinacia</taxon>
    </lineage>
</organism>
<dbReference type="RefSeq" id="XP_056695350.1">
    <property type="nucleotide sequence ID" value="XM_056839372.1"/>
</dbReference>
<dbReference type="PANTHER" id="PTHR33144:SF52">
    <property type="match status" value="1"/>
</dbReference>
<feature type="region of interest" description="Disordered" evidence="1">
    <location>
        <begin position="229"/>
        <end position="252"/>
    </location>
</feature>
<feature type="compositionally biased region" description="Polar residues" evidence="1">
    <location>
        <begin position="13"/>
        <end position="33"/>
    </location>
</feature>
<dbReference type="PANTHER" id="PTHR33144">
    <property type="entry name" value="OS10G0409366 PROTEIN-RELATED"/>
    <property type="match status" value="1"/>
</dbReference>
<name>A0A9R0JIK3_SPIOL</name>
<dbReference type="AlphaFoldDB" id="A0A9R0JIK3"/>
<feature type="region of interest" description="Disordered" evidence="1">
    <location>
        <begin position="1"/>
        <end position="68"/>
    </location>
</feature>
<dbReference type="GeneID" id="110805917"/>
<evidence type="ECO:0000313" key="3">
    <source>
        <dbReference type="RefSeq" id="XP_056695350.1"/>
    </source>
</evidence>
<evidence type="ECO:0000313" key="2">
    <source>
        <dbReference type="Proteomes" id="UP000813463"/>
    </source>
</evidence>
<sequence length="421" mass="46804">MAKGKTKKLRIATTHSNGNETTAGNQGQLSNLGTRDADQHHQSTSNSQNQGNTDASTHVSQHENGRVHDYIIQDPEGNRRRGKTVLADVWNLPEGHHIVVDVNSEMQPIGDEGGVIGSFGGTIARNGKLCSLSYTRWDHLKKGCNRNNQAMILKEVEARFLYPKATEKWILKSIGHKWRDYKCYLKGLHYDENTDITVLHSNVPPDVESDQWISLVNFWRSDEGRKRSKLGKESHAKAKVKPISTTGTKSHARVGAEMNQIRKIVDEQGGLEVSLNDDPVAKVLGKDQYSRVRGLGLGVKPSDFVESSGPSRHKGLNMSTKDETLVLYYFRKLEGLTQRLRKRVKSQGMTIHKLKRKLQTHYGSDFDNSDSDGLSDSDSDGLSDTEAGESDEEEESDIPLTDKGQNASTSNNDGSLLQRSN</sequence>
<dbReference type="Pfam" id="PF03004">
    <property type="entry name" value="Transposase_24"/>
    <property type="match status" value="1"/>
</dbReference>
<feature type="compositionally biased region" description="Acidic residues" evidence="1">
    <location>
        <begin position="367"/>
        <end position="397"/>
    </location>
</feature>
<protein>
    <recommendedName>
        <fullName evidence="4">Transposase Tnp1/En/Spm-like domain-containing protein</fullName>
    </recommendedName>
</protein>
<reference evidence="2" key="1">
    <citation type="journal article" date="2021" name="Nat. Commun.">
        <title>Genomic analyses provide insights into spinach domestication and the genetic basis of agronomic traits.</title>
        <authorList>
            <person name="Cai X."/>
            <person name="Sun X."/>
            <person name="Xu C."/>
            <person name="Sun H."/>
            <person name="Wang X."/>
            <person name="Ge C."/>
            <person name="Zhang Z."/>
            <person name="Wang Q."/>
            <person name="Fei Z."/>
            <person name="Jiao C."/>
            <person name="Wang Q."/>
        </authorList>
    </citation>
    <scope>NUCLEOTIDE SEQUENCE [LARGE SCALE GENOMIC DNA]</scope>
    <source>
        <strain evidence="2">cv. Varoflay</strain>
    </source>
</reference>
<gene>
    <name evidence="3" type="primary">LOC110805917</name>
</gene>
<keyword evidence="2" id="KW-1185">Reference proteome</keyword>
<feature type="region of interest" description="Disordered" evidence="1">
    <location>
        <begin position="362"/>
        <end position="421"/>
    </location>
</feature>